<name>A0A9X0EFD3_9PSED</name>
<dbReference type="NCBIfam" id="NF004845">
    <property type="entry name" value="PRK06196.1"/>
    <property type="match status" value="1"/>
</dbReference>
<dbReference type="RefSeq" id="WP_037009626.1">
    <property type="nucleotide sequence ID" value="NZ_JRMB01000001.1"/>
</dbReference>
<evidence type="ECO:0000256" key="2">
    <source>
        <dbReference type="ARBA" id="ARBA00023002"/>
    </source>
</evidence>
<dbReference type="OrthoDB" id="109589at2"/>
<organism evidence="4 5">
    <name type="scientific">Pseudomonas lutea</name>
    <dbReference type="NCBI Taxonomy" id="243924"/>
    <lineage>
        <taxon>Bacteria</taxon>
        <taxon>Pseudomonadati</taxon>
        <taxon>Pseudomonadota</taxon>
        <taxon>Gammaproteobacteria</taxon>
        <taxon>Pseudomonadales</taxon>
        <taxon>Pseudomonadaceae</taxon>
        <taxon>Pseudomonas</taxon>
    </lineage>
</organism>
<evidence type="ECO:0000256" key="3">
    <source>
        <dbReference type="ARBA" id="ARBA00071493"/>
    </source>
</evidence>
<dbReference type="AlphaFoldDB" id="A0A9X0EFD3"/>
<dbReference type="GO" id="GO:0016491">
    <property type="term" value="F:oxidoreductase activity"/>
    <property type="evidence" value="ECO:0007669"/>
    <property type="project" value="UniProtKB-KW"/>
</dbReference>
<dbReference type="EMBL" id="JRMB01000001">
    <property type="protein sequence ID" value="KGF64851.1"/>
    <property type="molecule type" value="Genomic_DNA"/>
</dbReference>
<protein>
    <recommendedName>
        <fullName evidence="3">Probable oxidoreductase</fullName>
    </recommendedName>
</protein>
<dbReference type="PANTHER" id="PTHR24320:SF148">
    <property type="entry name" value="NAD(P)-BINDING ROSSMANN-FOLD SUPERFAMILY PROTEIN"/>
    <property type="match status" value="1"/>
</dbReference>
<dbReference type="FunFam" id="3.40.50.720:FF:000594">
    <property type="entry name" value="Short-chain oxidoreductase"/>
    <property type="match status" value="1"/>
</dbReference>
<proteinExistence type="inferred from homology"/>
<dbReference type="InterPro" id="IPR036291">
    <property type="entry name" value="NAD(P)-bd_dom_sf"/>
</dbReference>
<evidence type="ECO:0000313" key="4">
    <source>
        <dbReference type="EMBL" id="KGF64851.1"/>
    </source>
</evidence>
<gene>
    <name evidence="4" type="ORF">LT42_02440</name>
</gene>
<dbReference type="SUPFAM" id="SSF51735">
    <property type="entry name" value="NAD(P)-binding Rossmann-fold domains"/>
    <property type="match status" value="1"/>
</dbReference>
<keyword evidence="2" id="KW-0560">Oxidoreductase</keyword>
<comment type="similarity">
    <text evidence="1">Belongs to the short-chain dehydrogenases/reductases (SDR) family.</text>
</comment>
<reference evidence="4 5" key="1">
    <citation type="submission" date="2014-09" db="EMBL/GenBank/DDBJ databases">
        <title>Genome sequence of Pseudomonas lutea strain DSM 17257T.</title>
        <authorList>
            <person name="Kwak Y."/>
            <person name="Shin J.-H."/>
        </authorList>
    </citation>
    <scope>NUCLEOTIDE SEQUENCE [LARGE SCALE GENOMIC DNA]</scope>
    <source>
        <strain evidence="4 5">DSM 17257</strain>
    </source>
</reference>
<evidence type="ECO:0000256" key="1">
    <source>
        <dbReference type="ARBA" id="ARBA00006484"/>
    </source>
</evidence>
<sequence>MTSTTTCTTTAQYPIATSFNAASSAAEVMAGIDLTGHLVIVTGGHSGLGLITTRHMAAAGARVIVAARDAGRARTALAGIPGPGHVEVREMDLIDPASVEAFSRSVVEDGQAVALLVNCAGVMASPLMRDIDGHEGQFATNHLGHYRLTCGIWPALAAAGNARVISVSSRGHQIAGIDFEDIDFQRCPYDKWVAYGQSKTANALFALALDGRGRKHGVRGFSLHPGQILTDLSRHLSPDEIAAFGVLDEQGNQRLDPAAGLKTPEQGAATVLWCATSRALDGKGGVYCEDCNIAGPNDPRTGRAGVASRAVDPQLAERLWTLSEQWTGLTVTA</sequence>
<evidence type="ECO:0000313" key="5">
    <source>
        <dbReference type="Proteomes" id="UP000029719"/>
    </source>
</evidence>
<dbReference type="Proteomes" id="UP000029719">
    <property type="component" value="Unassembled WGS sequence"/>
</dbReference>
<accession>A0A9X0EFD3</accession>
<comment type="caution">
    <text evidence="4">The sequence shown here is derived from an EMBL/GenBank/DDBJ whole genome shotgun (WGS) entry which is preliminary data.</text>
</comment>
<dbReference type="Gene3D" id="3.40.50.720">
    <property type="entry name" value="NAD(P)-binding Rossmann-like Domain"/>
    <property type="match status" value="1"/>
</dbReference>
<dbReference type="PRINTS" id="PR00081">
    <property type="entry name" value="GDHRDH"/>
</dbReference>
<dbReference type="PANTHER" id="PTHR24320">
    <property type="entry name" value="RETINOL DEHYDROGENASE"/>
    <property type="match status" value="1"/>
</dbReference>
<dbReference type="Pfam" id="PF00106">
    <property type="entry name" value="adh_short"/>
    <property type="match status" value="1"/>
</dbReference>
<dbReference type="InterPro" id="IPR002347">
    <property type="entry name" value="SDR_fam"/>
</dbReference>